<dbReference type="EMBL" id="JAHZIK010003026">
    <property type="protein sequence ID" value="MBW7461523.1"/>
    <property type="molecule type" value="Genomic_DNA"/>
</dbReference>
<dbReference type="Proteomes" id="UP001519887">
    <property type="component" value="Unassembled WGS sequence"/>
</dbReference>
<reference evidence="1 2" key="1">
    <citation type="submission" date="2021-07" db="EMBL/GenBank/DDBJ databases">
        <title>Paenibacillus radiodurans sp. nov., isolated from the southeastern edge of Tengger Desert.</title>
        <authorList>
            <person name="Zhang G."/>
        </authorList>
    </citation>
    <scope>NUCLEOTIDE SEQUENCE [LARGE SCALE GENOMIC DNA]</scope>
    <source>
        <strain evidence="1 2">CCM 7311</strain>
    </source>
</reference>
<proteinExistence type="predicted"/>
<name>A0ABS7CKT9_9BACL</name>
<keyword evidence="2" id="KW-1185">Reference proteome</keyword>
<gene>
    <name evidence="1" type="ORF">K0U00_46450</name>
</gene>
<accession>A0ABS7CKT9</accession>
<feature type="non-terminal residue" evidence="1">
    <location>
        <position position="1"/>
    </location>
</feature>
<sequence>TMVATAGYLSHLLADTLTPSGVKWFYPLYKKSVKLPG</sequence>
<evidence type="ECO:0000313" key="1">
    <source>
        <dbReference type="EMBL" id="MBW7461523.1"/>
    </source>
</evidence>
<keyword evidence="1" id="KW-0378">Hydrolase</keyword>
<evidence type="ECO:0000313" key="2">
    <source>
        <dbReference type="Proteomes" id="UP001519887"/>
    </source>
</evidence>
<protein>
    <submittedName>
        <fullName evidence="1">Metal-dependent hydrolase</fullName>
    </submittedName>
</protein>
<dbReference type="InterPro" id="IPR007404">
    <property type="entry name" value="YdjM-like"/>
</dbReference>
<dbReference type="GO" id="GO:0016787">
    <property type="term" value="F:hydrolase activity"/>
    <property type="evidence" value="ECO:0007669"/>
    <property type="project" value="UniProtKB-KW"/>
</dbReference>
<organism evidence="1 2">
    <name type="scientific">Paenibacillus sepulcri</name>
    <dbReference type="NCBI Taxonomy" id="359917"/>
    <lineage>
        <taxon>Bacteria</taxon>
        <taxon>Bacillati</taxon>
        <taxon>Bacillota</taxon>
        <taxon>Bacilli</taxon>
        <taxon>Bacillales</taxon>
        <taxon>Paenibacillaceae</taxon>
        <taxon>Paenibacillus</taxon>
    </lineage>
</organism>
<dbReference type="Pfam" id="PF04307">
    <property type="entry name" value="YdjM"/>
    <property type="match status" value="1"/>
</dbReference>
<comment type="caution">
    <text evidence="1">The sequence shown here is derived from an EMBL/GenBank/DDBJ whole genome shotgun (WGS) entry which is preliminary data.</text>
</comment>